<organism evidence="1">
    <name type="scientific">freshwater metagenome</name>
    <dbReference type="NCBI Taxonomy" id="449393"/>
    <lineage>
        <taxon>unclassified sequences</taxon>
        <taxon>metagenomes</taxon>
        <taxon>ecological metagenomes</taxon>
    </lineage>
</organism>
<accession>A0A6J7E8K7</accession>
<reference evidence="1" key="1">
    <citation type="submission" date="2020-05" db="EMBL/GenBank/DDBJ databases">
        <authorList>
            <person name="Chiriac C."/>
            <person name="Salcher M."/>
            <person name="Ghai R."/>
            <person name="Kavagutti S V."/>
        </authorList>
    </citation>
    <scope>NUCLEOTIDE SEQUENCE</scope>
</reference>
<sequence>MYPFESEQVCFYKVLITPFARNRPFERGLEGYDHFMGGFIAAKGL</sequence>
<dbReference type="AlphaFoldDB" id="A0A6J7E8K7"/>
<name>A0A6J7E8K7_9ZZZZ</name>
<dbReference type="EMBL" id="CAFBLW010000075">
    <property type="protein sequence ID" value="CAB4879472.1"/>
    <property type="molecule type" value="Genomic_DNA"/>
</dbReference>
<evidence type="ECO:0000313" key="1">
    <source>
        <dbReference type="EMBL" id="CAB4879472.1"/>
    </source>
</evidence>
<gene>
    <name evidence="1" type="ORF">UFOPK3461_00824</name>
</gene>
<proteinExistence type="predicted"/>
<protein>
    <submittedName>
        <fullName evidence="1">Unannotated protein</fullName>
    </submittedName>
</protein>